<protein>
    <submittedName>
        <fullName evidence="3">5-formyltetrahydrofolate cyclo-ligase</fullName>
    </submittedName>
</protein>
<dbReference type="EMBL" id="UZAF01016380">
    <property type="protein sequence ID" value="VDO26856.1"/>
    <property type="molecule type" value="Genomic_DNA"/>
</dbReference>
<evidence type="ECO:0000313" key="2">
    <source>
        <dbReference type="Proteomes" id="UP000268014"/>
    </source>
</evidence>
<dbReference type="AlphaFoldDB" id="A0A0N4W6M0"/>
<evidence type="ECO:0000313" key="1">
    <source>
        <dbReference type="EMBL" id="VDO26856.1"/>
    </source>
</evidence>
<accession>A0A0N4W6M0</accession>
<proteinExistence type="predicted"/>
<reference evidence="1 2" key="2">
    <citation type="submission" date="2018-11" db="EMBL/GenBank/DDBJ databases">
        <authorList>
            <consortium name="Pathogen Informatics"/>
        </authorList>
    </citation>
    <scope>NUCLEOTIDE SEQUENCE [LARGE SCALE GENOMIC DNA]</scope>
    <source>
        <strain evidence="1 2">MHpl1</strain>
    </source>
</reference>
<organism evidence="3">
    <name type="scientific">Haemonchus placei</name>
    <name type="common">Barber's pole worm</name>
    <dbReference type="NCBI Taxonomy" id="6290"/>
    <lineage>
        <taxon>Eukaryota</taxon>
        <taxon>Metazoa</taxon>
        <taxon>Ecdysozoa</taxon>
        <taxon>Nematoda</taxon>
        <taxon>Chromadorea</taxon>
        <taxon>Rhabditida</taxon>
        <taxon>Rhabditina</taxon>
        <taxon>Rhabditomorpha</taxon>
        <taxon>Strongyloidea</taxon>
        <taxon>Trichostrongylidae</taxon>
        <taxon>Haemonchus</taxon>
    </lineage>
</organism>
<dbReference type="Proteomes" id="UP000268014">
    <property type="component" value="Unassembled WGS sequence"/>
</dbReference>
<dbReference type="WBParaSite" id="HPLM_0000571801-mRNA-1">
    <property type="protein sequence ID" value="HPLM_0000571801-mRNA-1"/>
    <property type="gene ID" value="HPLM_0000571801"/>
</dbReference>
<reference evidence="3" key="1">
    <citation type="submission" date="2017-02" db="UniProtKB">
        <authorList>
            <consortium name="WormBaseParasite"/>
        </authorList>
    </citation>
    <scope>IDENTIFICATION</scope>
</reference>
<name>A0A0N4W6M0_HAEPC</name>
<gene>
    <name evidence="1" type="ORF">HPLM_LOCUS5710</name>
</gene>
<keyword evidence="2" id="KW-1185">Reference proteome</keyword>
<evidence type="ECO:0000313" key="3">
    <source>
        <dbReference type="WBParaSite" id="HPLM_0000571801-mRNA-1"/>
    </source>
</evidence>
<sequence length="33" mass="3832">MVSVRFQAAKRRGLERALAKRAIFEELLNLSEE</sequence>